<evidence type="ECO:0000256" key="1">
    <source>
        <dbReference type="SAM" id="Phobius"/>
    </source>
</evidence>
<dbReference type="Pfam" id="PF04213">
    <property type="entry name" value="HtaA"/>
    <property type="match status" value="1"/>
</dbReference>
<dbReference type="eggNOG" id="COG0810">
    <property type="taxonomic scope" value="Bacteria"/>
</dbReference>
<dbReference type="InterPro" id="IPR032109">
    <property type="entry name" value="Big_3_5"/>
</dbReference>
<sequence>MTAQKNWRRVLATATTGLLVASGLALAPVAANAAPGDGVVADATLSWGVKSSFRNYITGTIANGKVTNLGATTGSGPYAWAGGSGTANLDGSGLEIAFGENDGVHFQGHASGDDYSLDLSLTQPQVKVTSASTAELYFDVDGREFAGAQAGAVGERYSLDDVHFADIALPAPSASGSTYTWTSAPTTLTTEGAKALSQYPAGTALDPITFTAPVSAVPATETTTSIAASASKVTQGDSVEFTATVAPAEAAGSVTFTNRTANGVGEISPAIPVANGVAKFSIDTLPVGANAVEAKFTPTDASAFAASTTTTSATVTVEEQKVWAPKIDVYLEDGVTPVGDTRVSAGDKLVVKGQGFDPEANVGGRGMPIPNTLPQGTYVVFGEFAENWKPSAGAASTQRLSATQGWVLTEDTLNAIPTQYQGAVRGQWVELNADGSFEWTATLQDRDAAKPAPVDGSYGVFTYAAGGVTNAAQEQEVRLNYGAPIVKTSTTLQADVESVRAGAEVTLTADVTPADQAGTVQFSNGSAALGEPVEVVDGVATLTTTELPLGANKITAEFAPANAADVIGSKSDAVTVTVAAQPAITIDGEKPAAVAVRQGEPIEFAGGPFTAGSEFEVWIDAAGAMQPVSLSSVAAEAAEDAVPLKVGDVTVDGSGMAAITWNVPADFAPGEYVVSFRGTNVDEYLDADFTVSQYVLSTTTLTSSAGVGGSPNGVEFVATIAPETATGEVTFTNNGVAFATVPVANGTASATADLAVGSNEIVATFASSDATVSDSVSDALVITVTGSGSGAGGAADGGADGSGSAGAGANGGGTGAGTGTIDAVVTKPAAGAKGLASTGGADFAGLLAGGALALLLGAGLMVARRRITAN</sequence>
<name>A0A1H0XSV9_9MICO</name>
<protein>
    <submittedName>
        <fullName evidence="5">Ig-like domain (Group 3)</fullName>
    </submittedName>
</protein>
<keyword evidence="1" id="KW-0812">Transmembrane</keyword>
<evidence type="ECO:0000313" key="6">
    <source>
        <dbReference type="Proteomes" id="UP000182690"/>
    </source>
</evidence>
<dbReference type="Proteomes" id="UP000182690">
    <property type="component" value="Unassembled WGS sequence"/>
</dbReference>
<dbReference type="InterPro" id="IPR007331">
    <property type="entry name" value="Htaa"/>
</dbReference>
<dbReference type="Pfam" id="PF16640">
    <property type="entry name" value="Big_3_5"/>
    <property type="match status" value="2"/>
</dbReference>
<dbReference type="Gene3D" id="2.60.40.10">
    <property type="entry name" value="Immunoglobulins"/>
    <property type="match status" value="3"/>
</dbReference>
<feature type="domain" description="Htaa" evidence="3">
    <location>
        <begin position="43"/>
        <end position="211"/>
    </location>
</feature>
<keyword evidence="1" id="KW-1133">Transmembrane helix</keyword>
<dbReference type="InterPro" id="IPR013783">
    <property type="entry name" value="Ig-like_fold"/>
</dbReference>
<accession>A0A1H0XSV9</accession>
<dbReference type="eggNOG" id="COG2373">
    <property type="taxonomic scope" value="Bacteria"/>
</dbReference>
<dbReference type="GO" id="GO:0005975">
    <property type="term" value="P:carbohydrate metabolic process"/>
    <property type="evidence" value="ECO:0007669"/>
    <property type="project" value="UniProtKB-ARBA"/>
</dbReference>
<gene>
    <name evidence="5" type="ORF">SAMN04488565_0113</name>
</gene>
<dbReference type="EMBL" id="FNKB01000001">
    <property type="protein sequence ID" value="SDQ05746.1"/>
    <property type="molecule type" value="Genomic_DNA"/>
</dbReference>
<feature type="domain" description="Bacterial Ig-like" evidence="4">
    <location>
        <begin position="494"/>
        <end position="579"/>
    </location>
</feature>
<proteinExistence type="predicted"/>
<evidence type="ECO:0000259" key="3">
    <source>
        <dbReference type="Pfam" id="PF04213"/>
    </source>
</evidence>
<keyword evidence="2" id="KW-0732">Signal</keyword>
<dbReference type="RefSeq" id="WP_010156144.1">
    <property type="nucleotide sequence ID" value="NZ_FNKB01000001.1"/>
</dbReference>
<feature type="transmembrane region" description="Helical" evidence="1">
    <location>
        <begin position="843"/>
        <end position="863"/>
    </location>
</feature>
<feature type="signal peptide" evidence="2">
    <location>
        <begin position="1"/>
        <end position="33"/>
    </location>
</feature>
<evidence type="ECO:0000256" key="2">
    <source>
        <dbReference type="SAM" id="SignalP"/>
    </source>
</evidence>
<keyword evidence="1" id="KW-0472">Membrane</keyword>
<dbReference type="AlphaFoldDB" id="A0A1H0XSV9"/>
<reference evidence="5 6" key="1">
    <citation type="submission" date="2016-10" db="EMBL/GenBank/DDBJ databases">
        <authorList>
            <person name="de Groot N.N."/>
        </authorList>
    </citation>
    <scope>NUCLEOTIDE SEQUENCE [LARGE SCALE GENOMIC DNA]</scope>
    <source>
        <strain evidence="5 6">DSM 22788</strain>
    </source>
</reference>
<dbReference type="STRING" id="1079994.SAMN04488565_0113"/>
<evidence type="ECO:0000313" key="5">
    <source>
        <dbReference type="EMBL" id="SDQ05746.1"/>
    </source>
</evidence>
<feature type="chain" id="PRO_5010377497" evidence="2">
    <location>
        <begin position="34"/>
        <end position="870"/>
    </location>
</feature>
<feature type="domain" description="Bacterial Ig-like" evidence="4">
    <location>
        <begin position="228"/>
        <end position="317"/>
    </location>
</feature>
<evidence type="ECO:0000259" key="4">
    <source>
        <dbReference type="Pfam" id="PF16640"/>
    </source>
</evidence>
<organism evidence="5 6">
    <name type="scientific">Leucobacter chromiiresistens</name>
    <dbReference type="NCBI Taxonomy" id="1079994"/>
    <lineage>
        <taxon>Bacteria</taxon>
        <taxon>Bacillati</taxon>
        <taxon>Actinomycetota</taxon>
        <taxon>Actinomycetes</taxon>
        <taxon>Micrococcales</taxon>
        <taxon>Microbacteriaceae</taxon>
        <taxon>Leucobacter</taxon>
    </lineage>
</organism>